<dbReference type="Pfam" id="PF13430">
    <property type="entry name" value="DUF4112"/>
    <property type="match status" value="1"/>
</dbReference>
<keyword evidence="3" id="KW-1185">Reference proteome</keyword>
<keyword evidence="1" id="KW-1133">Transmembrane helix</keyword>
<dbReference type="PANTHER" id="PTHR35519">
    <property type="entry name" value="MEMBRANE PROTEINS"/>
    <property type="match status" value="1"/>
</dbReference>
<dbReference type="RefSeq" id="WP_268607558.1">
    <property type="nucleotide sequence ID" value="NZ_CP113797.1"/>
</dbReference>
<evidence type="ECO:0000256" key="1">
    <source>
        <dbReference type="SAM" id="Phobius"/>
    </source>
</evidence>
<reference evidence="2" key="1">
    <citation type="submission" date="2022-12" db="EMBL/GenBank/DDBJ databases">
        <title>Polyphasic identification of a Novel Hot-Spring Cyanobacterium Ocullathermofonsia sinensis gen nov. sp. nov. and Genomic Insights on its Adaptations to the Thermal Habitat.</title>
        <authorList>
            <person name="Daroch M."/>
            <person name="Tang J."/>
            <person name="Jiang Y."/>
        </authorList>
    </citation>
    <scope>NUCLEOTIDE SEQUENCE</scope>
    <source>
        <strain evidence="2">PKUAC-SCTA174</strain>
    </source>
</reference>
<dbReference type="EMBL" id="CP113797">
    <property type="protein sequence ID" value="WAL58160.1"/>
    <property type="molecule type" value="Genomic_DNA"/>
</dbReference>
<name>A0A9E9C9V7_9CYAN</name>
<dbReference type="AlphaFoldDB" id="A0A9E9C9V7"/>
<dbReference type="PANTHER" id="PTHR35519:SF2">
    <property type="entry name" value="PH DOMAIN PROTEIN"/>
    <property type="match status" value="1"/>
</dbReference>
<evidence type="ECO:0000313" key="2">
    <source>
        <dbReference type="EMBL" id="WAL58160.1"/>
    </source>
</evidence>
<organism evidence="2 3">
    <name type="scientific">Thermocoleostomius sinensis A174</name>
    <dbReference type="NCBI Taxonomy" id="2016057"/>
    <lineage>
        <taxon>Bacteria</taxon>
        <taxon>Bacillati</taxon>
        <taxon>Cyanobacteriota</taxon>
        <taxon>Cyanophyceae</taxon>
        <taxon>Oculatellales</taxon>
        <taxon>Oculatellaceae</taxon>
        <taxon>Thermocoleostomius</taxon>
    </lineage>
</organism>
<proteinExistence type="predicted"/>
<dbReference type="KEGG" id="tsin:OXH18_13265"/>
<dbReference type="InterPro" id="IPR025187">
    <property type="entry name" value="DUF4112"/>
</dbReference>
<keyword evidence="1" id="KW-0472">Membrane</keyword>
<keyword evidence="1" id="KW-0812">Transmembrane</keyword>
<accession>A0A9E9C9V7</accession>
<evidence type="ECO:0000313" key="3">
    <source>
        <dbReference type="Proteomes" id="UP001163152"/>
    </source>
</evidence>
<gene>
    <name evidence="2" type="ORF">OXH18_13265</name>
</gene>
<sequence>MNTVERLATLNRIRRFTRLMDTAFRVPVLGIRFGLDPIIGLIPGAGDLVSTIFSVYLIVLAARFQLPAKALRSMIFNVAIESTVGTVPLLGDLFDALYKANLRNLSILEQHLQATEPDLEQLDPLNLSSVNTLMQPEGTIASAEVIEANQPTA</sequence>
<feature type="transmembrane region" description="Helical" evidence="1">
    <location>
        <begin position="48"/>
        <end position="66"/>
    </location>
</feature>
<protein>
    <submittedName>
        <fullName evidence="2">DUF4112 domain-containing protein</fullName>
    </submittedName>
</protein>
<dbReference type="Proteomes" id="UP001163152">
    <property type="component" value="Chromosome"/>
</dbReference>